<evidence type="ECO:0000256" key="5">
    <source>
        <dbReference type="RuleBase" id="RU000688"/>
    </source>
</evidence>
<reference evidence="10" key="1">
    <citation type="submission" date="2015-02" db="EMBL/GenBank/DDBJ databases">
        <title>Genome sequencing for Strongylocentrotus purpuratus.</title>
        <authorList>
            <person name="Murali S."/>
            <person name="Liu Y."/>
            <person name="Vee V."/>
            <person name="English A."/>
            <person name="Wang M."/>
            <person name="Skinner E."/>
            <person name="Han Y."/>
            <person name="Muzny D.M."/>
            <person name="Worley K.C."/>
            <person name="Gibbs R.A."/>
        </authorList>
    </citation>
    <scope>NUCLEOTIDE SEQUENCE</scope>
</reference>
<name>A0A7M7R9U5_STRPU</name>
<keyword evidence="10" id="KW-1185">Reference proteome</keyword>
<feature type="transmembrane region" description="Helical" evidence="7">
    <location>
        <begin position="297"/>
        <end position="322"/>
    </location>
</feature>
<keyword evidence="4 7" id="KW-0472">Membrane</keyword>
<evidence type="ECO:0000256" key="2">
    <source>
        <dbReference type="ARBA" id="ARBA00022692"/>
    </source>
</evidence>
<feature type="region of interest" description="Disordered" evidence="6">
    <location>
        <begin position="249"/>
        <end position="286"/>
    </location>
</feature>
<evidence type="ECO:0000256" key="7">
    <source>
        <dbReference type="SAM" id="Phobius"/>
    </source>
</evidence>
<feature type="domain" description="G-protein coupled receptors family 1 profile" evidence="8">
    <location>
        <begin position="39"/>
        <end position="353"/>
    </location>
</feature>
<feature type="transmembrane region" description="Helical" evidence="7">
    <location>
        <begin position="334"/>
        <end position="355"/>
    </location>
</feature>
<evidence type="ECO:0000256" key="6">
    <source>
        <dbReference type="SAM" id="MobiDB-lite"/>
    </source>
</evidence>
<keyword evidence="2 5" id="KW-0812">Transmembrane</keyword>
<dbReference type="KEGG" id="spu:574595"/>
<keyword evidence="3 7" id="KW-1133">Transmembrane helix</keyword>
<evidence type="ECO:0000313" key="9">
    <source>
        <dbReference type="EnsemblMetazoa" id="XP_780004"/>
    </source>
</evidence>
<dbReference type="Pfam" id="PF00001">
    <property type="entry name" value="7tm_1"/>
    <property type="match status" value="1"/>
</dbReference>
<dbReference type="RefSeq" id="XP_780004.2">
    <property type="nucleotide sequence ID" value="XM_774911.2"/>
</dbReference>
<dbReference type="PANTHER" id="PTHR45698">
    <property type="entry name" value="TRACE AMINE-ASSOCIATED RECEPTOR 19N-RELATED"/>
    <property type="match status" value="1"/>
</dbReference>
<feature type="transmembrane region" description="Helical" evidence="7">
    <location>
        <begin position="20"/>
        <end position="47"/>
    </location>
</feature>
<reference evidence="9" key="2">
    <citation type="submission" date="2021-01" db="UniProtKB">
        <authorList>
            <consortium name="EnsemblMetazoa"/>
        </authorList>
    </citation>
    <scope>IDENTIFICATION</scope>
</reference>
<proteinExistence type="inferred from homology"/>
<dbReference type="CDD" id="cd00637">
    <property type="entry name" value="7tm_classA_rhodopsin-like"/>
    <property type="match status" value="1"/>
</dbReference>
<dbReference type="AlphaFoldDB" id="A0A7M7R9U5"/>
<evidence type="ECO:0000259" key="8">
    <source>
        <dbReference type="PROSITE" id="PS50262"/>
    </source>
</evidence>
<feature type="transmembrane region" description="Helical" evidence="7">
    <location>
        <begin position="106"/>
        <end position="124"/>
    </location>
</feature>
<dbReference type="InParanoid" id="A0A7M7R9U5"/>
<dbReference type="PANTHER" id="PTHR45698:SF1">
    <property type="entry name" value="TRACE AMINE-ASSOCIATED RECEPTOR 13C-LIKE"/>
    <property type="match status" value="1"/>
</dbReference>
<dbReference type="PROSITE" id="PS00237">
    <property type="entry name" value="G_PROTEIN_RECEP_F1_1"/>
    <property type="match status" value="1"/>
</dbReference>
<comment type="subcellular location">
    <subcellularLocation>
        <location evidence="1">Membrane</location>
    </subcellularLocation>
</comment>
<dbReference type="SUPFAM" id="SSF81321">
    <property type="entry name" value="Family A G protein-coupled receptor-like"/>
    <property type="match status" value="1"/>
</dbReference>
<dbReference type="Proteomes" id="UP000007110">
    <property type="component" value="Unassembled WGS sequence"/>
</dbReference>
<dbReference type="GO" id="GO:0016020">
    <property type="term" value="C:membrane"/>
    <property type="evidence" value="ECO:0007669"/>
    <property type="project" value="UniProtKB-SubCell"/>
</dbReference>
<dbReference type="PROSITE" id="PS50262">
    <property type="entry name" value="G_PROTEIN_RECEP_F1_2"/>
    <property type="match status" value="1"/>
</dbReference>
<dbReference type="OMA" id="RTNAFIC"/>
<evidence type="ECO:0000256" key="1">
    <source>
        <dbReference type="ARBA" id="ARBA00004370"/>
    </source>
</evidence>
<evidence type="ECO:0000256" key="3">
    <source>
        <dbReference type="ARBA" id="ARBA00022989"/>
    </source>
</evidence>
<feature type="transmembrane region" description="Helical" evidence="7">
    <location>
        <begin position="145"/>
        <end position="168"/>
    </location>
</feature>
<dbReference type="SMART" id="SM01381">
    <property type="entry name" value="7TM_GPCR_Srsx"/>
    <property type="match status" value="1"/>
</dbReference>
<keyword evidence="5" id="KW-0297">G-protein coupled receptor</keyword>
<dbReference type="PRINTS" id="PR00237">
    <property type="entry name" value="GPCRRHODOPSN"/>
</dbReference>
<dbReference type="Gene3D" id="1.20.1070.10">
    <property type="entry name" value="Rhodopsin 7-helix transmembrane proteins"/>
    <property type="match status" value="1"/>
</dbReference>
<dbReference type="InterPro" id="IPR017452">
    <property type="entry name" value="GPCR_Rhodpsn_7TM"/>
</dbReference>
<evidence type="ECO:0000256" key="4">
    <source>
        <dbReference type="ARBA" id="ARBA00023136"/>
    </source>
</evidence>
<feature type="transmembrane region" description="Helical" evidence="7">
    <location>
        <begin position="188"/>
        <end position="216"/>
    </location>
</feature>
<keyword evidence="5" id="KW-0675">Receptor</keyword>
<dbReference type="GeneID" id="574595"/>
<dbReference type="OrthoDB" id="10055255at2759"/>
<sequence length="375" mass="41779">MAGTANDTLSMRDHPETMSIDLAIATASQILFGVLGVLGNALCFAVLRRQSRENNTNWLIVTQSFIDFVTSVILIIYTVQATWYPFSPSRKGLGAELFCRVWNSRVATFSGFAISTFNLTIISIERYIAVVHPVLYMTRLKRRTLYLIAVIAWLTAPTIQIIFAAAFFDYDEKSSRDCIVVETSPAFNIFSGVAAFVFEFLIPVIVTGFSFVCITAKLRTLRRVRPGPVTNSVGNPTCSSTTEGLPLQEAAGSQRPVTSGPQLSAPPDGNKNVEGPRPVAKSSAEEGRDLRRRNITITLLIVYVTYLVCWTPNQVTFFFYNVFGVPRNYLGSSLHLYTTILATFNICVNPFVYAFRYKAFKQGLKETLSRCICRK</sequence>
<keyword evidence="5" id="KW-0807">Transducer</keyword>
<evidence type="ECO:0000313" key="10">
    <source>
        <dbReference type="Proteomes" id="UP000007110"/>
    </source>
</evidence>
<dbReference type="InterPro" id="IPR000276">
    <property type="entry name" value="GPCR_Rhodpsn"/>
</dbReference>
<comment type="similarity">
    <text evidence="5">Belongs to the G-protein coupled receptor 1 family.</text>
</comment>
<dbReference type="EnsemblMetazoa" id="XM_774911">
    <property type="protein sequence ID" value="XP_780004"/>
    <property type="gene ID" value="LOC574595"/>
</dbReference>
<accession>A0A7M7R9U5</accession>
<protein>
    <recommendedName>
        <fullName evidence="8">G-protein coupled receptors family 1 profile domain-containing protein</fullName>
    </recommendedName>
</protein>
<organism evidence="9 10">
    <name type="scientific">Strongylocentrotus purpuratus</name>
    <name type="common">Purple sea urchin</name>
    <dbReference type="NCBI Taxonomy" id="7668"/>
    <lineage>
        <taxon>Eukaryota</taxon>
        <taxon>Metazoa</taxon>
        <taxon>Echinodermata</taxon>
        <taxon>Eleutherozoa</taxon>
        <taxon>Echinozoa</taxon>
        <taxon>Echinoidea</taxon>
        <taxon>Euechinoidea</taxon>
        <taxon>Echinacea</taxon>
        <taxon>Camarodonta</taxon>
        <taxon>Echinidea</taxon>
        <taxon>Strongylocentrotidae</taxon>
        <taxon>Strongylocentrotus</taxon>
    </lineage>
</organism>
<feature type="transmembrane region" description="Helical" evidence="7">
    <location>
        <begin position="59"/>
        <end position="86"/>
    </location>
</feature>
<dbReference type="GO" id="GO:0004930">
    <property type="term" value="F:G protein-coupled receptor activity"/>
    <property type="evidence" value="ECO:0007669"/>
    <property type="project" value="UniProtKB-KW"/>
</dbReference>